<sequence>MAGLVLTLGLASPAAAADPAPTNVKVAWSSTAHTHVRVTWNEVGSLPNRVFPQYPSGLGTETASTAAAPNQVDLPVGLFSSQPSVRIAVYAGTAAGGSTSPAGLSVPFDTLATNAPVVDQVIAGADNHFAMTWHAGPAKTDPNAGDPLDLPTAPHTFQVYASLATVTIWDVVVPWTTATTVTFRTTDKPPITVNVYERNEWMVTSPGTSLAFDTERFGAVTVPASTTYGQPTVISGVIERLSRFCDPGPCWADRVGEAPRPVVLQARANAASPWYAVGTVQSGTDGRFRFAPVAYGTRDYRIAVPDKLGADSFGLGVIGPAYTTLTRPKVLASFADPTVTLGQPARARISVSPAANVRTTLQRWDGTAWRDLKWVDLTSGWGDYTFVATQRGSHAYRFLVPSFTYGGRPLAWQVSPTFVLTAS</sequence>
<evidence type="ECO:0000313" key="3">
    <source>
        <dbReference type="Proteomes" id="UP001500363"/>
    </source>
</evidence>
<proteinExistence type="predicted"/>
<name>A0ABN2C1N3_9ACTN</name>
<keyword evidence="1" id="KW-0732">Signal</keyword>
<protein>
    <submittedName>
        <fullName evidence="2">Uncharacterized protein</fullName>
    </submittedName>
</protein>
<dbReference type="EMBL" id="BAAANC010000003">
    <property type="protein sequence ID" value="GAA1551108.1"/>
    <property type="molecule type" value="Genomic_DNA"/>
</dbReference>
<organism evidence="2 3">
    <name type="scientific">Kribbella lupini</name>
    <dbReference type="NCBI Taxonomy" id="291602"/>
    <lineage>
        <taxon>Bacteria</taxon>
        <taxon>Bacillati</taxon>
        <taxon>Actinomycetota</taxon>
        <taxon>Actinomycetes</taxon>
        <taxon>Propionibacteriales</taxon>
        <taxon>Kribbellaceae</taxon>
        <taxon>Kribbella</taxon>
    </lineage>
</organism>
<accession>A0ABN2C1N3</accession>
<feature type="chain" id="PRO_5045393429" evidence="1">
    <location>
        <begin position="17"/>
        <end position="423"/>
    </location>
</feature>
<evidence type="ECO:0000313" key="2">
    <source>
        <dbReference type="EMBL" id="GAA1551108.1"/>
    </source>
</evidence>
<keyword evidence="3" id="KW-1185">Reference proteome</keyword>
<comment type="caution">
    <text evidence="2">The sequence shown here is derived from an EMBL/GenBank/DDBJ whole genome shotgun (WGS) entry which is preliminary data.</text>
</comment>
<evidence type="ECO:0000256" key="1">
    <source>
        <dbReference type="SAM" id="SignalP"/>
    </source>
</evidence>
<reference evidence="2 3" key="1">
    <citation type="journal article" date="2019" name="Int. J. Syst. Evol. Microbiol.">
        <title>The Global Catalogue of Microorganisms (GCM) 10K type strain sequencing project: providing services to taxonomists for standard genome sequencing and annotation.</title>
        <authorList>
            <consortium name="The Broad Institute Genomics Platform"/>
            <consortium name="The Broad Institute Genome Sequencing Center for Infectious Disease"/>
            <person name="Wu L."/>
            <person name="Ma J."/>
        </authorList>
    </citation>
    <scope>NUCLEOTIDE SEQUENCE [LARGE SCALE GENOMIC DNA]</scope>
    <source>
        <strain evidence="2 3">JCM 14303</strain>
    </source>
</reference>
<feature type="signal peptide" evidence="1">
    <location>
        <begin position="1"/>
        <end position="16"/>
    </location>
</feature>
<gene>
    <name evidence="2" type="ORF">GCM10009741_64490</name>
</gene>
<dbReference type="Proteomes" id="UP001500363">
    <property type="component" value="Unassembled WGS sequence"/>
</dbReference>